<evidence type="ECO:0000259" key="1">
    <source>
        <dbReference type="Pfam" id="PF01425"/>
    </source>
</evidence>
<comment type="caution">
    <text evidence="2">The sequence shown here is derived from an EMBL/GenBank/DDBJ whole genome shotgun (WGS) entry which is preliminary data.</text>
</comment>
<dbReference type="Gene3D" id="3.90.1300.10">
    <property type="entry name" value="Amidase signature (AS) domain"/>
    <property type="match status" value="1"/>
</dbReference>
<evidence type="ECO:0000313" key="2">
    <source>
        <dbReference type="EMBL" id="CAE7747285.1"/>
    </source>
</evidence>
<sequence length="575" mass="63705">AKRQKYKPSVDFPPPDCRKGEKLKRWCEKVFAAVPMKKPQALTPREKELLKLSAEEYVAERKSGKVTCEEYTSLLVKRAKHYRYMNQWIFRSYDLLDIAVKRARALDRKAAKEGVDALAPLYGLPIPQKGTAAVVDFPSGCGVGILSQYTPVKNSELTDLIYKRNGIIFGTSNVPEFACSVNTTNPASGQVRNPHNHAFSPGGSSGGAGSLVSMHMCPVAVSEDTTGSTRVPALFNGVFGFDPARNHYPNEGNCGMSFTRDQIGVVSRSMKDILFYDRALMQERHDAESLHISAEKAARERDLKSIVIACPEVPFQLSKDRNRKLDDIMRKPFEACKAALKALTVKDVGWPESSESATGVLPLELKHETLNWPFHTFTGQIAHFVFEYLDAPVSLKEIAEDTAFCGEHVPGRFYSIPPCKSETDYRYIVGPNIKDQVMRYNSLFDAEGVDLILAPAAFNATPDLSQALTRTTPAVDAEGKPALSGMWETVYPINEVLKDIQIPKLSVPTGVTEDGRPTGIQLWGRAVDYEDMFKEECATRRSVDFLHLASRVVEILHADPALNRVTPAIAADLFS</sequence>
<dbReference type="Proteomes" id="UP000649617">
    <property type="component" value="Unassembled WGS sequence"/>
</dbReference>
<name>A0A812XW65_SYMPI</name>
<keyword evidence="3" id="KW-1185">Reference proteome</keyword>
<reference evidence="2" key="1">
    <citation type="submission" date="2021-02" db="EMBL/GenBank/DDBJ databases">
        <authorList>
            <person name="Dougan E. K."/>
            <person name="Rhodes N."/>
            <person name="Thang M."/>
            <person name="Chan C."/>
        </authorList>
    </citation>
    <scope>NUCLEOTIDE SEQUENCE</scope>
</reference>
<dbReference type="OrthoDB" id="421993at2759"/>
<organism evidence="2 3">
    <name type="scientific">Symbiodinium pilosum</name>
    <name type="common">Dinoflagellate</name>
    <dbReference type="NCBI Taxonomy" id="2952"/>
    <lineage>
        <taxon>Eukaryota</taxon>
        <taxon>Sar</taxon>
        <taxon>Alveolata</taxon>
        <taxon>Dinophyceae</taxon>
        <taxon>Suessiales</taxon>
        <taxon>Symbiodiniaceae</taxon>
        <taxon>Symbiodinium</taxon>
    </lineage>
</organism>
<dbReference type="PANTHER" id="PTHR11895">
    <property type="entry name" value="TRANSAMIDASE"/>
    <property type="match status" value="1"/>
</dbReference>
<dbReference type="InterPro" id="IPR036928">
    <property type="entry name" value="AS_sf"/>
</dbReference>
<gene>
    <name evidence="2" type="primary">gatA</name>
    <name evidence="2" type="ORF">SPIL2461_LOCUS21584</name>
</gene>
<dbReference type="Pfam" id="PF01425">
    <property type="entry name" value="Amidase"/>
    <property type="match status" value="1"/>
</dbReference>
<dbReference type="PANTHER" id="PTHR11895:SF7">
    <property type="entry name" value="GLUTAMYL-TRNA(GLN) AMIDOTRANSFERASE SUBUNIT A, MITOCHONDRIAL"/>
    <property type="match status" value="1"/>
</dbReference>
<dbReference type="InterPro" id="IPR023631">
    <property type="entry name" value="Amidase_dom"/>
</dbReference>
<dbReference type="AlphaFoldDB" id="A0A812XW65"/>
<dbReference type="SUPFAM" id="SSF75304">
    <property type="entry name" value="Amidase signature (AS) enzymes"/>
    <property type="match status" value="1"/>
</dbReference>
<proteinExistence type="predicted"/>
<evidence type="ECO:0000313" key="3">
    <source>
        <dbReference type="Proteomes" id="UP000649617"/>
    </source>
</evidence>
<protein>
    <submittedName>
        <fullName evidence="2">GatA protein</fullName>
    </submittedName>
</protein>
<feature type="non-terminal residue" evidence="2">
    <location>
        <position position="1"/>
    </location>
</feature>
<accession>A0A812XW65</accession>
<dbReference type="InterPro" id="IPR000120">
    <property type="entry name" value="Amidase"/>
</dbReference>
<dbReference type="GO" id="GO:0003824">
    <property type="term" value="F:catalytic activity"/>
    <property type="evidence" value="ECO:0007669"/>
    <property type="project" value="InterPro"/>
</dbReference>
<feature type="domain" description="Amidase" evidence="1">
    <location>
        <begin position="97"/>
        <end position="528"/>
    </location>
</feature>
<dbReference type="EMBL" id="CAJNIZ010046393">
    <property type="protein sequence ID" value="CAE7747285.1"/>
    <property type="molecule type" value="Genomic_DNA"/>
</dbReference>